<comment type="caution">
    <text evidence="2">The sequence shown here is derived from an EMBL/GenBank/DDBJ whole genome shotgun (WGS) entry which is preliminary data.</text>
</comment>
<evidence type="ECO:0000259" key="1">
    <source>
        <dbReference type="Pfam" id="PF10708"/>
    </source>
</evidence>
<name>A0A7Y2Q1W7_9MICO</name>
<dbReference type="RefSeq" id="WP_167035101.1">
    <property type="nucleotide sequence ID" value="NZ_BAAANA010000002.1"/>
</dbReference>
<evidence type="ECO:0000313" key="2">
    <source>
        <dbReference type="EMBL" id="NNH04782.1"/>
    </source>
</evidence>
<keyword evidence="3" id="KW-1185">Reference proteome</keyword>
<feature type="domain" description="DUF2510" evidence="1">
    <location>
        <begin position="7"/>
        <end position="31"/>
    </location>
</feature>
<dbReference type="InterPro" id="IPR018929">
    <property type="entry name" value="DUF2510"/>
</dbReference>
<organism evidence="2 3">
    <name type="scientific">Microbacterium ulmi</name>
    <dbReference type="NCBI Taxonomy" id="179095"/>
    <lineage>
        <taxon>Bacteria</taxon>
        <taxon>Bacillati</taxon>
        <taxon>Actinomycetota</taxon>
        <taxon>Actinomycetes</taxon>
        <taxon>Micrococcales</taxon>
        <taxon>Microbacteriaceae</taxon>
        <taxon>Microbacterium</taxon>
    </lineage>
</organism>
<protein>
    <submittedName>
        <fullName evidence="2">DUF2510 domain-containing protein</fullName>
    </submittedName>
</protein>
<dbReference type="Pfam" id="PF10708">
    <property type="entry name" value="DUF2510"/>
    <property type="match status" value="2"/>
</dbReference>
<dbReference type="EMBL" id="JABEMB010000023">
    <property type="protein sequence ID" value="NNH04782.1"/>
    <property type="molecule type" value="Genomic_DNA"/>
</dbReference>
<dbReference type="Proteomes" id="UP000543598">
    <property type="component" value="Unassembled WGS sequence"/>
</dbReference>
<feature type="domain" description="DUF2510" evidence="1">
    <location>
        <begin position="51"/>
        <end position="74"/>
    </location>
</feature>
<dbReference type="AlphaFoldDB" id="A0A7Y2Q1W7"/>
<gene>
    <name evidence="2" type="ORF">HLA99_13090</name>
</gene>
<evidence type="ECO:0000313" key="3">
    <source>
        <dbReference type="Proteomes" id="UP000543598"/>
    </source>
</evidence>
<proteinExistence type="predicted"/>
<reference evidence="2 3" key="1">
    <citation type="submission" date="2020-05" db="EMBL/GenBank/DDBJ databases">
        <title>MicrobeNet Type strains.</title>
        <authorList>
            <person name="Nicholson A.C."/>
        </authorList>
    </citation>
    <scope>NUCLEOTIDE SEQUENCE [LARGE SCALE GENOMIC DNA]</scope>
    <source>
        <strain evidence="2 3">JCM 14282</strain>
    </source>
</reference>
<accession>A0A7Y2Q1W7</accession>
<sequence length="190" mass="20995">MAAAPEAGWYDDGTGTQRWWDGSRWTEHYADLRERDIELRSDAVATAPTAPGWYDDGRGRQRWWDGARWTEASRFSGEEQTLGGLVVDGRWIHFGTLSRPIAGARASHASGAELLARGRLSGPAVSRTLFGASGPIPPRLLKRIVVPHAGFVVVDVAGLVWLAMVPPGQDAQARSFVTWINNVSDHYRYR</sequence>